<comment type="similarity">
    <text evidence="1">Belongs to the DNA polymerase type-B-like family.</text>
</comment>
<feature type="domain" description="Poly(A) RNA polymerase mitochondrial-like central palm" evidence="7">
    <location>
        <begin position="2"/>
        <end position="109"/>
    </location>
</feature>
<dbReference type="SUPFAM" id="SSF81301">
    <property type="entry name" value="Nucleotidyltransferase"/>
    <property type="match status" value="1"/>
</dbReference>
<dbReference type="InterPro" id="IPR054708">
    <property type="entry name" value="MTPAP-like_central"/>
</dbReference>
<evidence type="ECO:0000256" key="5">
    <source>
        <dbReference type="SAM" id="MobiDB-lite"/>
    </source>
</evidence>
<name>A8QAF7_MALGO</name>
<keyword evidence="3" id="KW-0479">Metal-binding</keyword>
<dbReference type="GO" id="GO:0010605">
    <property type="term" value="P:negative regulation of macromolecule metabolic process"/>
    <property type="evidence" value="ECO:0007669"/>
    <property type="project" value="UniProtKB-ARBA"/>
</dbReference>
<evidence type="ECO:0000259" key="7">
    <source>
        <dbReference type="Pfam" id="PF22600"/>
    </source>
</evidence>
<dbReference type="VEuPathDB" id="FungiDB:MGL_3716"/>
<evidence type="ECO:0000313" key="8">
    <source>
        <dbReference type="EMBL" id="EDP42035.1"/>
    </source>
</evidence>
<dbReference type="InParanoid" id="A8QAF7"/>
<dbReference type="Gene3D" id="1.10.1410.10">
    <property type="match status" value="1"/>
</dbReference>
<dbReference type="AlphaFoldDB" id="A8QAF7"/>
<dbReference type="GO" id="GO:0043634">
    <property type="term" value="P:polyadenylation-dependent ncRNA catabolic process"/>
    <property type="evidence" value="ECO:0007669"/>
    <property type="project" value="TreeGrafter"/>
</dbReference>
<evidence type="ECO:0000256" key="3">
    <source>
        <dbReference type="ARBA" id="ARBA00022723"/>
    </source>
</evidence>
<dbReference type="GO" id="GO:0046872">
    <property type="term" value="F:metal ion binding"/>
    <property type="evidence" value="ECO:0007669"/>
    <property type="project" value="UniProtKB-KW"/>
</dbReference>
<dbReference type="PANTHER" id="PTHR23092">
    <property type="entry name" value="POLY(A) RNA POLYMERASE"/>
    <property type="match status" value="1"/>
</dbReference>
<evidence type="ECO:0000256" key="4">
    <source>
        <dbReference type="ARBA" id="ARBA00022842"/>
    </source>
</evidence>
<dbReference type="CDD" id="cd05402">
    <property type="entry name" value="NT_PAP_TUTase"/>
    <property type="match status" value="1"/>
</dbReference>
<evidence type="ECO:0000313" key="9">
    <source>
        <dbReference type="Proteomes" id="UP000008837"/>
    </source>
</evidence>
<dbReference type="SUPFAM" id="SSF81631">
    <property type="entry name" value="PAP/OAS1 substrate-binding domain"/>
    <property type="match status" value="1"/>
</dbReference>
<dbReference type="InterPro" id="IPR002058">
    <property type="entry name" value="PAP_assoc"/>
</dbReference>
<protein>
    <recommendedName>
        <fullName evidence="2">polynucleotide adenylyltransferase</fullName>
        <ecNumber evidence="2">2.7.7.19</ecNumber>
    </recommendedName>
</protein>
<feature type="region of interest" description="Disordered" evidence="5">
    <location>
        <begin position="360"/>
        <end position="505"/>
    </location>
</feature>
<dbReference type="Gene3D" id="3.30.460.10">
    <property type="entry name" value="Beta Polymerase, domain 2"/>
    <property type="match status" value="1"/>
</dbReference>
<feature type="domain" description="PAP-associated" evidence="6">
    <location>
        <begin position="171"/>
        <end position="228"/>
    </location>
</feature>
<dbReference type="PANTHER" id="PTHR23092:SF15">
    <property type="entry name" value="INACTIVE NON-CANONICAL POLY(A) RNA POLYMERASE PROTEIN TRF4-2-RELATED"/>
    <property type="match status" value="1"/>
</dbReference>
<gene>
    <name evidence="8" type="ORF">MGL_3716</name>
</gene>
<sequence>MVISLLQRALCSKWPDARVYSFGSQDTQLYLPQGDIDLVVLSNVMNDMPREITLSEMAACLRSYQLAIHVQVLARAKVPIIKFVCPYGQFNVDISINQANGLQASKFVNGWLKKQPAIRPLVMVIKQFLQQRALSEVYTGGLGSYSVTLMVLSFLQLHPKLQRGEMSADKNLGTLLMEFLELYGKNYGYDECAISVRGRGKYVSKRQKGLYDYRKPFMLSIEDPHDPSSDVSRGSFAILSVRSALGGAFDILHAALCERANDLQNFRHRQQTLRNRQQKNTHMHFAPEDADNRLNMTSQIKEPESLLGSVLGVSREMIRRRNDVRYHIRLTLAKIKQLYDSGILQKQLYGSEAVPQLAASSTLGSKLDRRSANASASSSMDDDTSDASVVFLKSNPKRRKPQHDDDQDSSSESKYGSMRPKKRAAQDPWKSRPSLVTSDSDDEHLTSKDAPYVLVSSDSDDAASEPSHPPADPSPRPPTASTPVKSTSTGISIAGRAKRTKLSKQDRLQYWHNKALAPAQTTGNVSP</sequence>
<dbReference type="FunFam" id="1.10.1410.10:FF:000003">
    <property type="entry name" value="non-canonical poly(A) RNA polymerase PAPD7"/>
    <property type="match status" value="1"/>
</dbReference>
<accession>A8QAF7</accession>
<feature type="compositionally biased region" description="Pro residues" evidence="5">
    <location>
        <begin position="467"/>
        <end position="480"/>
    </location>
</feature>
<evidence type="ECO:0000256" key="1">
    <source>
        <dbReference type="ARBA" id="ARBA00008593"/>
    </source>
</evidence>
<reference evidence="8 9" key="1">
    <citation type="journal article" date="2007" name="Proc. Natl. Acad. Sci. U.S.A.">
        <title>Dandruff-associated Malassezia genomes reveal convergent and divergent virulence traits shared with plant and human fungal pathogens.</title>
        <authorList>
            <person name="Xu J."/>
            <person name="Saunders C.W."/>
            <person name="Hu P."/>
            <person name="Grant R.A."/>
            <person name="Boekhout T."/>
            <person name="Kuramae E.E."/>
            <person name="Kronstad J.W."/>
            <person name="Deangelis Y.M."/>
            <person name="Reeder N.L."/>
            <person name="Johnstone K.R."/>
            <person name="Leland M."/>
            <person name="Fieno A.M."/>
            <person name="Begley W.M."/>
            <person name="Sun Y."/>
            <person name="Lacey M.P."/>
            <person name="Chaudhary T."/>
            <person name="Keough T."/>
            <person name="Chu L."/>
            <person name="Sears R."/>
            <person name="Yuan B."/>
            <person name="Dawson T.L.Jr."/>
        </authorList>
    </citation>
    <scope>NUCLEOTIDE SEQUENCE [LARGE SCALE GENOMIC DNA]</scope>
    <source>
        <strain evidence="9">ATCC MYA-4612 / CBS 7966</strain>
    </source>
</reference>
<dbReference type="Proteomes" id="UP000008837">
    <property type="component" value="Unassembled WGS sequence"/>
</dbReference>
<proteinExistence type="inferred from homology"/>
<dbReference type="Pfam" id="PF03828">
    <property type="entry name" value="PAP_assoc"/>
    <property type="match status" value="1"/>
</dbReference>
<dbReference type="KEGG" id="mgl:MGL_3716"/>
<dbReference type="OrthoDB" id="273917at2759"/>
<dbReference type="GO" id="GO:0003729">
    <property type="term" value="F:mRNA binding"/>
    <property type="evidence" value="ECO:0007669"/>
    <property type="project" value="TreeGrafter"/>
</dbReference>
<keyword evidence="9" id="KW-1185">Reference proteome</keyword>
<organism evidence="8 9">
    <name type="scientific">Malassezia globosa (strain ATCC MYA-4612 / CBS 7966)</name>
    <name type="common">Dandruff-associated fungus</name>
    <dbReference type="NCBI Taxonomy" id="425265"/>
    <lineage>
        <taxon>Eukaryota</taxon>
        <taxon>Fungi</taxon>
        <taxon>Dikarya</taxon>
        <taxon>Basidiomycota</taxon>
        <taxon>Ustilaginomycotina</taxon>
        <taxon>Malasseziomycetes</taxon>
        <taxon>Malasseziales</taxon>
        <taxon>Malasseziaceae</taxon>
        <taxon>Malassezia</taxon>
    </lineage>
</organism>
<dbReference type="GO" id="GO:0031499">
    <property type="term" value="C:TRAMP complex"/>
    <property type="evidence" value="ECO:0007669"/>
    <property type="project" value="TreeGrafter"/>
</dbReference>
<dbReference type="EC" id="2.7.7.19" evidence="2"/>
<evidence type="ECO:0000259" key="6">
    <source>
        <dbReference type="Pfam" id="PF03828"/>
    </source>
</evidence>
<dbReference type="GO" id="GO:0005730">
    <property type="term" value="C:nucleolus"/>
    <property type="evidence" value="ECO:0007669"/>
    <property type="project" value="TreeGrafter"/>
</dbReference>
<comment type="caution">
    <text evidence="8">The sequence shown here is derived from an EMBL/GenBank/DDBJ whole genome shotgun (WGS) entry which is preliminary data.</text>
</comment>
<evidence type="ECO:0000256" key="2">
    <source>
        <dbReference type="ARBA" id="ARBA00012388"/>
    </source>
</evidence>
<dbReference type="GeneID" id="5853555"/>
<dbReference type="InterPro" id="IPR043519">
    <property type="entry name" value="NT_sf"/>
</dbReference>
<dbReference type="GO" id="GO:0031123">
    <property type="term" value="P:RNA 3'-end processing"/>
    <property type="evidence" value="ECO:0007669"/>
    <property type="project" value="TreeGrafter"/>
</dbReference>
<keyword evidence="4" id="KW-0460">Magnesium</keyword>
<dbReference type="Pfam" id="PF22600">
    <property type="entry name" value="MTPAP-like_central"/>
    <property type="match status" value="1"/>
</dbReference>
<dbReference type="EMBL" id="AAYY01000014">
    <property type="protein sequence ID" value="EDP42035.1"/>
    <property type="molecule type" value="Genomic_DNA"/>
</dbReference>
<dbReference type="RefSeq" id="XP_001729249.1">
    <property type="nucleotide sequence ID" value="XM_001729197.1"/>
</dbReference>
<dbReference type="InterPro" id="IPR045862">
    <property type="entry name" value="Trf4-like"/>
</dbReference>
<dbReference type="OMA" id="IIKFVCP"/>
<dbReference type="STRING" id="425265.A8QAF7"/>
<dbReference type="GO" id="GO:1990817">
    <property type="term" value="F:poly(A) RNA polymerase activity"/>
    <property type="evidence" value="ECO:0007669"/>
    <property type="project" value="UniProtKB-EC"/>
</dbReference>